<dbReference type="PANTHER" id="PTHR31126:SF1">
    <property type="entry name" value="TYROSINE SPECIFIC PROTEIN PHOSPHATASES DOMAIN-CONTAINING PROTEIN"/>
    <property type="match status" value="1"/>
</dbReference>
<dbReference type="eggNOG" id="COG2365">
    <property type="taxonomic scope" value="Bacteria"/>
</dbReference>
<evidence type="ECO:0000313" key="3">
    <source>
        <dbReference type="Proteomes" id="UP000003438"/>
    </source>
</evidence>
<evidence type="ECO:0008006" key="4">
    <source>
        <dbReference type="Google" id="ProtNLM"/>
    </source>
</evidence>
<dbReference type="InterPro" id="IPR026893">
    <property type="entry name" value="Tyr/Ser_Pase_IphP-type"/>
</dbReference>
<reference evidence="2" key="1">
    <citation type="submission" date="2009-12" db="EMBL/GenBank/DDBJ databases">
        <authorList>
            <person name="Weinstock G."/>
            <person name="Sodergren E."/>
            <person name="Clifton S."/>
            <person name="Fulton L."/>
            <person name="Fulton B."/>
            <person name="Courtney L."/>
            <person name="Fronick C."/>
            <person name="Harrison M."/>
            <person name="Strong C."/>
            <person name="Farmer C."/>
            <person name="Delahaunty K."/>
            <person name="Markovic C."/>
            <person name="Hall O."/>
            <person name="Minx P."/>
            <person name="Tomlinson C."/>
            <person name="Mitreva M."/>
            <person name="Nelson J."/>
            <person name="Hou S."/>
            <person name="Wollam A."/>
            <person name="Pepin K.H."/>
            <person name="Johnson M."/>
            <person name="Bhonagiri V."/>
            <person name="Nash W.E."/>
            <person name="Warren W."/>
            <person name="Chinwalla A."/>
            <person name="Mardis E.R."/>
            <person name="Wilson R.K."/>
        </authorList>
    </citation>
    <scope>NUCLEOTIDE SEQUENCE [LARGE SCALE GENOMIC DNA]</scope>
    <source>
        <strain evidence="2">DSM 15176</strain>
    </source>
</reference>
<gene>
    <name evidence="2" type="ORF">SUBVAR_05239</name>
</gene>
<evidence type="ECO:0000313" key="2">
    <source>
        <dbReference type="EMBL" id="EFB76320.1"/>
    </source>
</evidence>
<dbReference type="AlphaFoldDB" id="D1PLM2"/>
<organism evidence="2 3">
    <name type="scientific">Subdoligranulum variabile DSM 15176</name>
    <dbReference type="NCBI Taxonomy" id="411471"/>
    <lineage>
        <taxon>Bacteria</taxon>
        <taxon>Bacillati</taxon>
        <taxon>Bacillota</taxon>
        <taxon>Clostridia</taxon>
        <taxon>Eubacteriales</taxon>
        <taxon>Oscillospiraceae</taxon>
        <taxon>Subdoligranulum</taxon>
    </lineage>
</organism>
<comment type="caution">
    <text evidence="2">The sequence shown here is derived from an EMBL/GenBank/DDBJ whole genome shotgun (WGS) entry which is preliminary data.</text>
</comment>
<accession>D1PLM2</accession>
<sequence>MAMEQEKRPAPGAEIALEGAVNFRELGGYAAADGRTVRWGMLYRGGNLDALQSPADQAVLQSWHLRDILDLRSAGEADKHPNPAVPETAYHRVCAMRMNDGTEMDFSSTGIERLAAEKAAFEKAAGHPVHDFDWFSVLYRQMPFGNPAYHTLFRLLEEHRGPLLFHCTCGKDRTGIAAMLILLALGVPRETALADYMLTNVYRRQIIEASLRGKSPEERRLLLSVEGVSEEMGAGAIDEILVRHASYEDYFRQEYGLDAQRLNALRDFYLTT</sequence>
<dbReference type="Proteomes" id="UP000003438">
    <property type="component" value="Unassembled WGS sequence"/>
</dbReference>
<dbReference type="RefSeq" id="WP_007046632.1">
    <property type="nucleotide sequence ID" value="NZ_GG704769.1"/>
</dbReference>
<evidence type="ECO:0000256" key="1">
    <source>
        <dbReference type="ARBA" id="ARBA00009580"/>
    </source>
</evidence>
<dbReference type="PANTHER" id="PTHR31126">
    <property type="entry name" value="TYROSINE-PROTEIN PHOSPHATASE"/>
    <property type="match status" value="1"/>
</dbReference>
<dbReference type="InterPro" id="IPR016130">
    <property type="entry name" value="Tyr_Pase_AS"/>
</dbReference>
<protein>
    <recommendedName>
        <fullName evidence="4">Tyrosine specific protein phosphatases domain-containing protein</fullName>
    </recommendedName>
</protein>
<dbReference type="STRING" id="411471.SUBVAR_05239"/>
<proteinExistence type="inferred from homology"/>
<dbReference type="PROSITE" id="PS00383">
    <property type="entry name" value="TYR_PHOSPHATASE_1"/>
    <property type="match status" value="1"/>
</dbReference>
<dbReference type="HOGENOM" id="CLU_057546_0_2_9"/>
<dbReference type="SUPFAM" id="SSF52799">
    <property type="entry name" value="(Phosphotyrosine protein) phosphatases II"/>
    <property type="match status" value="1"/>
</dbReference>
<dbReference type="EMBL" id="ACBY02000021">
    <property type="protein sequence ID" value="EFB76320.1"/>
    <property type="molecule type" value="Genomic_DNA"/>
</dbReference>
<dbReference type="GO" id="GO:0004721">
    <property type="term" value="F:phosphoprotein phosphatase activity"/>
    <property type="evidence" value="ECO:0007669"/>
    <property type="project" value="InterPro"/>
</dbReference>
<dbReference type="Pfam" id="PF13350">
    <property type="entry name" value="Y_phosphatase3"/>
    <property type="match status" value="1"/>
</dbReference>
<dbReference type="InterPro" id="IPR029021">
    <property type="entry name" value="Prot-tyrosine_phosphatase-like"/>
</dbReference>
<dbReference type="Gene3D" id="3.90.190.10">
    <property type="entry name" value="Protein tyrosine phosphatase superfamily"/>
    <property type="match status" value="1"/>
</dbReference>
<keyword evidence="3" id="KW-1185">Reference proteome</keyword>
<comment type="similarity">
    <text evidence="1">Belongs to the protein-tyrosine phosphatase family.</text>
</comment>
<name>D1PLM2_9FIRM</name>